<dbReference type="SUPFAM" id="SSF51735">
    <property type="entry name" value="NAD(P)-binding Rossmann-fold domains"/>
    <property type="match status" value="1"/>
</dbReference>
<reference evidence="3" key="2">
    <citation type="journal article" date="2021" name="Genome Biol. Evol.">
        <title>Developing a high-quality reference genome for a parasitic bivalve with doubly uniparental inheritance (Bivalvia: Unionida).</title>
        <authorList>
            <person name="Smith C.H."/>
        </authorList>
    </citation>
    <scope>NUCLEOTIDE SEQUENCE</scope>
    <source>
        <strain evidence="3">CHS0354</strain>
        <tissue evidence="3">Mantle</tissue>
    </source>
</reference>
<dbReference type="InterPro" id="IPR002347">
    <property type="entry name" value="SDR_fam"/>
</dbReference>
<dbReference type="PANTHER" id="PTHR24320:SF283">
    <property type="entry name" value="RETINOL DEHYDROGENASE 11"/>
    <property type="match status" value="1"/>
</dbReference>
<dbReference type="Pfam" id="PF00106">
    <property type="entry name" value="adh_short"/>
    <property type="match status" value="1"/>
</dbReference>
<dbReference type="InterPro" id="IPR036291">
    <property type="entry name" value="NAD(P)-bd_dom_sf"/>
</dbReference>
<dbReference type="Gene3D" id="3.40.50.720">
    <property type="entry name" value="NAD(P)-binding Rossmann-like Domain"/>
    <property type="match status" value="1"/>
</dbReference>
<dbReference type="Proteomes" id="UP001195483">
    <property type="component" value="Unassembled WGS sequence"/>
</dbReference>
<accession>A0AAE0VS83</accession>
<gene>
    <name evidence="3" type="ORF">CHS0354_026037</name>
</gene>
<sequence length="176" mass="19431">MAGKVIIVTGANTGLGFLSAQILCREGHEVILACRNEEKGKAAVERIIRENQNAKATYMNLDVACFASIRQFVDEFHKKGKKLDILINNAGLLAADKTTKHYTVDNFELTIGTNHLGPFLLTTLLLDDLKSSGLQNSEARIVVLTSMIHDPQKAKMFGVKSLLDPEDFFLGQEEKL</sequence>
<name>A0AAE0VS83_9BIVA</name>
<dbReference type="PRINTS" id="PR00081">
    <property type="entry name" value="GDHRDH"/>
</dbReference>
<dbReference type="EMBL" id="JAEAOA010001553">
    <property type="protein sequence ID" value="KAK3588718.1"/>
    <property type="molecule type" value="Genomic_DNA"/>
</dbReference>
<keyword evidence="2" id="KW-0560">Oxidoreductase</keyword>
<reference evidence="3" key="1">
    <citation type="journal article" date="2021" name="Genome Biol. Evol.">
        <title>A High-Quality Reference Genome for a Parasitic Bivalve with Doubly Uniparental Inheritance (Bivalvia: Unionida).</title>
        <authorList>
            <person name="Smith C.H."/>
        </authorList>
    </citation>
    <scope>NUCLEOTIDE SEQUENCE</scope>
    <source>
        <strain evidence="3">CHS0354</strain>
    </source>
</reference>
<proteinExistence type="inferred from homology"/>
<keyword evidence="4" id="KW-1185">Reference proteome</keyword>
<protein>
    <submittedName>
        <fullName evidence="3">Uncharacterized protein</fullName>
    </submittedName>
</protein>
<organism evidence="3 4">
    <name type="scientific">Potamilus streckersoni</name>
    <dbReference type="NCBI Taxonomy" id="2493646"/>
    <lineage>
        <taxon>Eukaryota</taxon>
        <taxon>Metazoa</taxon>
        <taxon>Spiralia</taxon>
        <taxon>Lophotrochozoa</taxon>
        <taxon>Mollusca</taxon>
        <taxon>Bivalvia</taxon>
        <taxon>Autobranchia</taxon>
        <taxon>Heteroconchia</taxon>
        <taxon>Palaeoheterodonta</taxon>
        <taxon>Unionida</taxon>
        <taxon>Unionoidea</taxon>
        <taxon>Unionidae</taxon>
        <taxon>Ambleminae</taxon>
        <taxon>Lampsilini</taxon>
        <taxon>Potamilus</taxon>
    </lineage>
</organism>
<evidence type="ECO:0000313" key="4">
    <source>
        <dbReference type="Proteomes" id="UP001195483"/>
    </source>
</evidence>
<comment type="caution">
    <text evidence="3">The sequence shown here is derived from an EMBL/GenBank/DDBJ whole genome shotgun (WGS) entry which is preliminary data.</text>
</comment>
<evidence type="ECO:0000256" key="1">
    <source>
        <dbReference type="ARBA" id="ARBA00006484"/>
    </source>
</evidence>
<dbReference type="AlphaFoldDB" id="A0AAE0VS83"/>
<evidence type="ECO:0000313" key="3">
    <source>
        <dbReference type="EMBL" id="KAK3588718.1"/>
    </source>
</evidence>
<evidence type="ECO:0000256" key="2">
    <source>
        <dbReference type="ARBA" id="ARBA00023002"/>
    </source>
</evidence>
<dbReference type="GO" id="GO:0016491">
    <property type="term" value="F:oxidoreductase activity"/>
    <property type="evidence" value="ECO:0007669"/>
    <property type="project" value="UniProtKB-KW"/>
</dbReference>
<dbReference type="PANTHER" id="PTHR24320">
    <property type="entry name" value="RETINOL DEHYDROGENASE"/>
    <property type="match status" value="1"/>
</dbReference>
<comment type="similarity">
    <text evidence="1">Belongs to the short-chain dehydrogenases/reductases (SDR) family.</text>
</comment>
<reference evidence="3" key="3">
    <citation type="submission" date="2023-05" db="EMBL/GenBank/DDBJ databases">
        <authorList>
            <person name="Smith C.H."/>
        </authorList>
    </citation>
    <scope>NUCLEOTIDE SEQUENCE</scope>
    <source>
        <strain evidence="3">CHS0354</strain>
        <tissue evidence="3">Mantle</tissue>
    </source>
</reference>